<reference evidence="1" key="1">
    <citation type="submission" date="2020-07" db="EMBL/GenBank/DDBJ databases">
        <title>Multicomponent nature underlies the extraordinary mechanical properties of spider dragline silk.</title>
        <authorList>
            <person name="Kono N."/>
            <person name="Nakamura H."/>
            <person name="Mori M."/>
            <person name="Yoshida Y."/>
            <person name="Ohtoshi R."/>
            <person name="Malay A.D."/>
            <person name="Moran D.A.P."/>
            <person name="Tomita M."/>
            <person name="Numata K."/>
            <person name="Arakawa K."/>
        </authorList>
    </citation>
    <scope>NUCLEOTIDE SEQUENCE</scope>
</reference>
<comment type="caution">
    <text evidence="1">The sequence shown here is derived from an EMBL/GenBank/DDBJ whole genome shotgun (WGS) entry which is preliminary data.</text>
</comment>
<dbReference type="AlphaFoldDB" id="A0A8X6J346"/>
<proteinExistence type="predicted"/>
<name>A0A8X6J346_TRICU</name>
<dbReference type="OrthoDB" id="2579248at2759"/>
<dbReference type="Proteomes" id="UP000887116">
    <property type="component" value="Unassembled WGS sequence"/>
</dbReference>
<sequence>MQPLYRQDDEFLLLIHQSMYRNCVESCILNVPVGTEIVVRGDLDHFLWIRFVRTEEGFSFNTEVHHDDDNRFVSTYVSNPTEVSNPAGCILTPEDMKTLILDGFPTTYPPSLDVRMNRVNFYVWTEDKVWKRPDPEWKLVGHIRWHSVLNPEPEGKKVSESFHEFLERFDEI</sequence>
<evidence type="ECO:0000313" key="2">
    <source>
        <dbReference type="Proteomes" id="UP000887116"/>
    </source>
</evidence>
<gene>
    <name evidence="1" type="ORF">TNCT_543771</name>
</gene>
<dbReference type="EMBL" id="BMAO01007699">
    <property type="protein sequence ID" value="GFR17955.1"/>
    <property type="molecule type" value="Genomic_DNA"/>
</dbReference>
<accession>A0A8X6J346</accession>
<organism evidence="1 2">
    <name type="scientific">Trichonephila clavata</name>
    <name type="common">Joro spider</name>
    <name type="synonym">Nephila clavata</name>
    <dbReference type="NCBI Taxonomy" id="2740835"/>
    <lineage>
        <taxon>Eukaryota</taxon>
        <taxon>Metazoa</taxon>
        <taxon>Ecdysozoa</taxon>
        <taxon>Arthropoda</taxon>
        <taxon>Chelicerata</taxon>
        <taxon>Arachnida</taxon>
        <taxon>Araneae</taxon>
        <taxon>Araneomorphae</taxon>
        <taxon>Entelegynae</taxon>
        <taxon>Araneoidea</taxon>
        <taxon>Nephilidae</taxon>
        <taxon>Trichonephila</taxon>
    </lineage>
</organism>
<keyword evidence="2" id="KW-1185">Reference proteome</keyword>
<protein>
    <submittedName>
        <fullName evidence="1">Uncharacterized protein</fullName>
    </submittedName>
</protein>
<evidence type="ECO:0000313" key="1">
    <source>
        <dbReference type="EMBL" id="GFR17955.1"/>
    </source>
</evidence>